<dbReference type="NCBIfam" id="TIGR02999">
    <property type="entry name" value="Sig-70_X6"/>
    <property type="match status" value="1"/>
</dbReference>
<dbReference type="SUPFAM" id="SSF88659">
    <property type="entry name" value="Sigma3 and sigma4 domains of RNA polymerase sigma factors"/>
    <property type="match status" value="1"/>
</dbReference>
<feature type="domain" description="RNA polymerase sigma-70 ECF-like HTH" evidence="4">
    <location>
        <begin position="7"/>
        <end position="186"/>
    </location>
</feature>
<protein>
    <submittedName>
        <fullName evidence="5">Sigma-70 family RNA polymerase sigma factor</fullName>
    </submittedName>
</protein>
<comment type="caution">
    <text evidence="5">The sequence shown here is derived from an EMBL/GenBank/DDBJ whole genome shotgun (WGS) entry which is preliminary data.</text>
</comment>
<dbReference type="Proteomes" id="UP001165366">
    <property type="component" value="Unassembled WGS sequence"/>
</dbReference>
<dbReference type="Gene3D" id="1.10.10.10">
    <property type="entry name" value="Winged helix-like DNA-binding domain superfamily/Winged helix DNA-binding domain"/>
    <property type="match status" value="1"/>
</dbReference>
<dbReference type="InterPro" id="IPR036388">
    <property type="entry name" value="WH-like_DNA-bd_sf"/>
</dbReference>
<reference evidence="5" key="1">
    <citation type="submission" date="2022-01" db="EMBL/GenBank/DDBJ databases">
        <authorList>
            <person name="Wang Y."/>
        </authorList>
    </citation>
    <scope>NUCLEOTIDE SEQUENCE</scope>
    <source>
        <strain evidence="5">WB101</strain>
    </source>
</reference>
<dbReference type="PANTHER" id="PTHR43133">
    <property type="entry name" value="RNA POLYMERASE ECF-TYPE SIGMA FACTO"/>
    <property type="match status" value="1"/>
</dbReference>
<dbReference type="InterPro" id="IPR013324">
    <property type="entry name" value="RNA_pol_sigma_r3/r4-like"/>
</dbReference>
<dbReference type="PANTHER" id="PTHR43133:SF39">
    <property type="entry name" value="SIMILAR TO RNA POLYMERASE SIGMA-E FACTOR"/>
    <property type="match status" value="1"/>
</dbReference>
<dbReference type="InterPro" id="IPR011517">
    <property type="entry name" value="RNA_pol_sigma70_ECF-like"/>
</dbReference>
<keyword evidence="3" id="KW-0804">Transcription</keyword>
<evidence type="ECO:0000256" key="1">
    <source>
        <dbReference type="ARBA" id="ARBA00023015"/>
    </source>
</evidence>
<proteinExistence type="predicted"/>
<dbReference type="RefSeq" id="WP_237856029.1">
    <property type="nucleotide sequence ID" value="NZ_JAKLWS010000037.1"/>
</dbReference>
<dbReference type="InterPro" id="IPR039425">
    <property type="entry name" value="RNA_pol_sigma-70-like"/>
</dbReference>
<evidence type="ECO:0000313" key="6">
    <source>
        <dbReference type="Proteomes" id="UP001165366"/>
    </source>
</evidence>
<accession>A0ABS9KID9</accession>
<evidence type="ECO:0000259" key="4">
    <source>
        <dbReference type="Pfam" id="PF07638"/>
    </source>
</evidence>
<evidence type="ECO:0000256" key="2">
    <source>
        <dbReference type="ARBA" id="ARBA00023082"/>
    </source>
</evidence>
<keyword evidence="6" id="KW-1185">Reference proteome</keyword>
<name>A0ABS9KID9_9BACT</name>
<dbReference type="InterPro" id="IPR053812">
    <property type="entry name" value="HTH_Sigma70_ECF-like"/>
</dbReference>
<sequence length="191" mass="22301">MAEESLKLTQLLNSVDENSEAIDKIWPLVYNELRNLAHLELRKERKGHTLNTTALVHEAYLKLIKHPPEGEWDGRHHFFGIAARAMRQILVNYAKKRNRKKRGGKQTPTEFEEGIYLTEEKAEEIVALDEALERLEKINERQARVIECRYFAGYNIEETAQILEVSPATVKRDWTIAKAWLFRQIHHSGED</sequence>
<dbReference type="NCBIfam" id="TIGR02937">
    <property type="entry name" value="sigma70-ECF"/>
    <property type="match status" value="1"/>
</dbReference>
<reference evidence="5" key="2">
    <citation type="submission" date="2024-05" db="EMBL/GenBank/DDBJ databases">
        <title>Rhodohalobacter halophilus gen. nov., sp. nov., a moderately halophilic member of the family Balneolaceae.</title>
        <authorList>
            <person name="Xia J."/>
        </authorList>
    </citation>
    <scope>NUCLEOTIDE SEQUENCE</scope>
    <source>
        <strain evidence="5">WB101</strain>
    </source>
</reference>
<keyword evidence="2" id="KW-0731">Sigma factor</keyword>
<evidence type="ECO:0000313" key="5">
    <source>
        <dbReference type="EMBL" id="MCG2590595.1"/>
    </source>
</evidence>
<dbReference type="EMBL" id="JAKLWS010000037">
    <property type="protein sequence ID" value="MCG2590595.1"/>
    <property type="molecule type" value="Genomic_DNA"/>
</dbReference>
<organism evidence="5 6">
    <name type="scientific">Rhodohalobacter sulfatireducens</name>
    <dbReference type="NCBI Taxonomy" id="2911366"/>
    <lineage>
        <taxon>Bacteria</taxon>
        <taxon>Pseudomonadati</taxon>
        <taxon>Balneolota</taxon>
        <taxon>Balneolia</taxon>
        <taxon>Balneolales</taxon>
        <taxon>Balneolaceae</taxon>
        <taxon>Rhodohalobacter</taxon>
    </lineage>
</organism>
<keyword evidence="1" id="KW-0805">Transcription regulation</keyword>
<dbReference type="Pfam" id="PF07638">
    <property type="entry name" value="Sigma70_ECF"/>
    <property type="match status" value="1"/>
</dbReference>
<gene>
    <name evidence="5" type="ORF">L6773_18625</name>
</gene>
<evidence type="ECO:0000256" key="3">
    <source>
        <dbReference type="ARBA" id="ARBA00023163"/>
    </source>
</evidence>
<dbReference type="InterPro" id="IPR014284">
    <property type="entry name" value="RNA_pol_sigma-70_dom"/>
</dbReference>